<comment type="similarity">
    <text evidence="1">Belongs to the ribonucleoside diphosphate reductase class-2 family.</text>
</comment>
<gene>
    <name evidence="7" type="ORF">EDC14_1005131</name>
</gene>
<dbReference type="OrthoDB" id="9801525at2"/>
<evidence type="ECO:0000256" key="3">
    <source>
        <dbReference type="ARBA" id="ARBA00022634"/>
    </source>
</evidence>
<dbReference type="EC" id="1.17.4.1" evidence="2"/>
<dbReference type="InterPro" id="IPR023806">
    <property type="entry name" value="CHP03905"/>
</dbReference>
<dbReference type="Pfam" id="PF12637">
    <property type="entry name" value="TSCPD"/>
    <property type="match status" value="1"/>
</dbReference>
<dbReference type="GO" id="GO:0004748">
    <property type="term" value="F:ribonucleoside-diphosphate reductase activity, thioredoxin disulfide as acceptor"/>
    <property type="evidence" value="ECO:0007669"/>
    <property type="project" value="UniProtKB-EC"/>
</dbReference>
<name>A0A4R1S2L7_HYDET</name>
<protein>
    <recommendedName>
        <fullName evidence="2">ribonucleoside-diphosphate reductase</fullName>
        <ecNumber evidence="2">1.17.4.1</ecNumber>
    </recommendedName>
</protein>
<dbReference type="InterPro" id="IPR024434">
    <property type="entry name" value="TSCPD_dom"/>
</dbReference>
<evidence type="ECO:0000256" key="2">
    <source>
        <dbReference type="ARBA" id="ARBA00012274"/>
    </source>
</evidence>
<evidence type="ECO:0000256" key="4">
    <source>
        <dbReference type="ARBA" id="ARBA00022741"/>
    </source>
</evidence>
<comment type="caution">
    <text evidence="7">The sequence shown here is derived from an EMBL/GenBank/DDBJ whole genome shotgun (WGS) entry which is preliminary data.</text>
</comment>
<evidence type="ECO:0000259" key="6">
    <source>
        <dbReference type="Pfam" id="PF12637"/>
    </source>
</evidence>
<dbReference type="Proteomes" id="UP000295008">
    <property type="component" value="Unassembled WGS sequence"/>
</dbReference>
<feature type="domain" description="TSCPD" evidence="6">
    <location>
        <begin position="7"/>
        <end position="79"/>
    </location>
</feature>
<comment type="catalytic activity">
    <reaction evidence="5">
        <text>a 2'-deoxyribonucleoside 5'-diphosphate + [thioredoxin]-disulfide + H2O = a ribonucleoside 5'-diphosphate + [thioredoxin]-dithiol</text>
        <dbReference type="Rhea" id="RHEA:23252"/>
        <dbReference type="Rhea" id="RHEA-COMP:10698"/>
        <dbReference type="Rhea" id="RHEA-COMP:10700"/>
        <dbReference type="ChEBI" id="CHEBI:15377"/>
        <dbReference type="ChEBI" id="CHEBI:29950"/>
        <dbReference type="ChEBI" id="CHEBI:50058"/>
        <dbReference type="ChEBI" id="CHEBI:57930"/>
        <dbReference type="ChEBI" id="CHEBI:73316"/>
        <dbReference type="EC" id="1.17.4.1"/>
    </reaction>
</comment>
<evidence type="ECO:0000313" key="7">
    <source>
        <dbReference type="EMBL" id="TCL73269.1"/>
    </source>
</evidence>
<accession>A0A4R1S2L7</accession>
<dbReference type="NCBIfam" id="TIGR03905">
    <property type="entry name" value="TIGR03905_4_Cys"/>
    <property type="match status" value="1"/>
</dbReference>
<proteinExistence type="inferred from homology"/>
<dbReference type="EMBL" id="SLUN01000005">
    <property type="protein sequence ID" value="TCL73269.1"/>
    <property type="molecule type" value="Genomic_DNA"/>
</dbReference>
<evidence type="ECO:0000256" key="1">
    <source>
        <dbReference type="ARBA" id="ARBA00007405"/>
    </source>
</evidence>
<dbReference type="GO" id="GO:0000166">
    <property type="term" value="F:nucleotide binding"/>
    <property type="evidence" value="ECO:0007669"/>
    <property type="project" value="UniProtKB-KW"/>
</dbReference>
<evidence type="ECO:0000313" key="8">
    <source>
        <dbReference type="Proteomes" id="UP000295008"/>
    </source>
</evidence>
<dbReference type="GO" id="GO:0071897">
    <property type="term" value="P:DNA biosynthetic process"/>
    <property type="evidence" value="ECO:0007669"/>
    <property type="project" value="UniProtKB-KW"/>
</dbReference>
<evidence type="ECO:0000256" key="5">
    <source>
        <dbReference type="ARBA" id="ARBA00047754"/>
    </source>
</evidence>
<organism evidence="7 8">
    <name type="scientific">Hydrogenispora ethanolica</name>
    <dbReference type="NCBI Taxonomy" id="1082276"/>
    <lineage>
        <taxon>Bacteria</taxon>
        <taxon>Bacillati</taxon>
        <taxon>Bacillota</taxon>
        <taxon>Hydrogenispora</taxon>
    </lineage>
</organism>
<dbReference type="AlphaFoldDB" id="A0A4R1S2L7"/>
<keyword evidence="4" id="KW-0547">Nucleotide-binding</keyword>
<sequence length="101" mass="10671">MENLDFATRGVCSTRIHLTVDKGVLIKVSFDAGCNGNLQGISRLVEGMPVGEVIERLKGIRCSGKSTSCPDQLVQALEKLERAAGADRGGTENHEAAGCGR</sequence>
<keyword evidence="3" id="KW-0237">DNA synthesis</keyword>
<reference evidence="7 8" key="1">
    <citation type="submission" date="2019-03" db="EMBL/GenBank/DDBJ databases">
        <title>Genomic Encyclopedia of Type Strains, Phase IV (KMG-IV): sequencing the most valuable type-strain genomes for metagenomic binning, comparative biology and taxonomic classification.</title>
        <authorList>
            <person name="Goeker M."/>
        </authorList>
    </citation>
    <scope>NUCLEOTIDE SEQUENCE [LARGE SCALE GENOMIC DNA]</scope>
    <source>
        <strain evidence="7 8">LX-B</strain>
    </source>
</reference>
<dbReference type="RefSeq" id="WP_132013420.1">
    <property type="nucleotide sequence ID" value="NZ_SLUN01000005.1"/>
</dbReference>
<keyword evidence="8" id="KW-1185">Reference proteome</keyword>